<accession>A0AA88HY98</accession>
<dbReference type="AlphaFoldDB" id="A0AA88HY98"/>
<reference evidence="1" key="1">
    <citation type="submission" date="2023-07" db="EMBL/GenBank/DDBJ databases">
        <title>Chromosome-level genome assembly of Artemia franciscana.</title>
        <authorList>
            <person name="Jo E."/>
        </authorList>
    </citation>
    <scope>NUCLEOTIDE SEQUENCE</scope>
    <source>
        <tissue evidence="1">Whole body</tissue>
    </source>
</reference>
<sequence length="178" mass="19887">MSDKKAAQALASALAREDKLGAVKVLWLRLWTACCRPKQGVTNQVRLFAKRQSAKKLVEHRANIIDMHSQSLYNDPIAVWKFVKPKAGIVPLNQAAPIDDELVELFNRELAAPNDNLERKFNLELDQALESHSYDLGFVVTTQNIRDAILKLKKKHSSGADQLCGMHLVHGSPSLIII</sequence>
<comment type="caution">
    <text evidence="1">The sequence shown here is derived from an EMBL/GenBank/DDBJ whole genome shotgun (WGS) entry which is preliminary data.</text>
</comment>
<evidence type="ECO:0000313" key="1">
    <source>
        <dbReference type="EMBL" id="KAK2713162.1"/>
    </source>
</evidence>
<dbReference type="EMBL" id="JAVRJZ010000015">
    <property type="protein sequence ID" value="KAK2713162.1"/>
    <property type="molecule type" value="Genomic_DNA"/>
</dbReference>
<gene>
    <name evidence="1" type="ORF">QYM36_011751</name>
</gene>
<keyword evidence="2" id="KW-1185">Reference proteome</keyword>
<protein>
    <submittedName>
        <fullName evidence="1">Uncharacterized protein</fullName>
    </submittedName>
</protein>
<evidence type="ECO:0000313" key="2">
    <source>
        <dbReference type="Proteomes" id="UP001187531"/>
    </source>
</evidence>
<proteinExistence type="predicted"/>
<organism evidence="1 2">
    <name type="scientific">Artemia franciscana</name>
    <name type="common">Brine shrimp</name>
    <name type="synonym">Artemia sanfranciscana</name>
    <dbReference type="NCBI Taxonomy" id="6661"/>
    <lineage>
        <taxon>Eukaryota</taxon>
        <taxon>Metazoa</taxon>
        <taxon>Ecdysozoa</taxon>
        <taxon>Arthropoda</taxon>
        <taxon>Crustacea</taxon>
        <taxon>Branchiopoda</taxon>
        <taxon>Anostraca</taxon>
        <taxon>Artemiidae</taxon>
        <taxon>Artemia</taxon>
    </lineage>
</organism>
<dbReference type="Proteomes" id="UP001187531">
    <property type="component" value="Unassembled WGS sequence"/>
</dbReference>
<name>A0AA88HY98_ARTSF</name>